<keyword evidence="1" id="KW-0813">Transport</keyword>
<dbReference type="PANTHER" id="PTHR42781:SF4">
    <property type="entry name" value="SPERMIDINE_PUTRESCINE IMPORT ATP-BINDING PROTEIN POTA"/>
    <property type="match status" value="1"/>
</dbReference>
<evidence type="ECO:0000256" key="3">
    <source>
        <dbReference type="ARBA" id="ARBA00022840"/>
    </source>
</evidence>
<keyword evidence="3 5" id="KW-0067">ATP-binding</keyword>
<protein>
    <submittedName>
        <fullName evidence="5">ABC transporter ATP-binding protein</fullName>
    </submittedName>
</protein>
<dbReference type="InterPro" id="IPR017871">
    <property type="entry name" value="ABC_transporter-like_CS"/>
</dbReference>
<dbReference type="Gene3D" id="3.40.50.300">
    <property type="entry name" value="P-loop containing nucleotide triphosphate hydrolases"/>
    <property type="match status" value="1"/>
</dbReference>
<dbReference type="InterPro" id="IPR027417">
    <property type="entry name" value="P-loop_NTPase"/>
</dbReference>
<dbReference type="GO" id="GO:0016887">
    <property type="term" value="F:ATP hydrolysis activity"/>
    <property type="evidence" value="ECO:0007669"/>
    <property type="project" value="InterPro"/>
</dbReference>
<evidence type="ECO:0000313" key="6">
    <source>
        <dbReference type="Proteomes" id="UP000268372"/>
    </source>
</evidence>
<dbReference type="Pfam" id="PF00005">
    <property type="entry name" value="ABC_tran"/>
    <property type="match status" value="1"/>
</dbReference>
<dbReference type="OrthoDB" id="9802264at2"/>
<comment type="caution">
    <text evidence="5">The sequence shown here is derived from an EMBL/GenBank/DDBJ whole genome shotgun (WGS) entry which is preliminary data.</text>
</comment>
<accession>A0A3P1AX27</accession>
<dbReference type="SUPFAM" id="SSF52540">
    <property type="entry name" value="P-loop containing nucleoside triphosphate hydrolases"/>
    <property type="match status" value="1"/>
</dbReference>
<dbReference type="GO" id="GO:0005524">
    <property type="term" value="F:ATP binding"/>
    <property type="evidence" value="ECO:0007669"/>
    <property type="project" value="UniProtKB-KW"/>
</dbReference>
<reference evidence="5 6" key="1">
    <citation type="submission" date="2018-11" db="EMBL/GenBank/DDBJ databases">
        <title>Flavobacterium sp. nov., YIM 102796 draft genome.</title>
        <authorList>
            <person name="Li G."/>
            <person name="Jiang Y."/>
        </authorList>
    </citation>
    <scope>NUCLEOTIDE SEQUENCE [LARGE SCALE GENOMIC DNA]</scope>
    <source>
        <strain evidence="5 6">YIM 102796</strain>
    </source>
</reference>
<feature type="domain" description="ABC transporter" evidence="4">
    <location>
        <begin position="2"/>
        <end position="234"/>
    </location>
</feature>
<dbReference type="InterPro" id="IPR050093">
    <property type="entry name" value="ABC_SmlMolc_Importer"/>
</dbReference>
<proteinExistence type="predicted"/>
<dbReference type="EMBL" id="RQTJ01000025">
    <property type="protein sequence ID" value="RRA93230.1"/>
    <property type="molecule type" value="Genomic_DNA"/>
</dbReference>
<name>A0A3P1AX27_9FLAO</name>
<dbReference type="PROSITE" id="PS50893">
    <property type="entry name" value="ABC_TRANSPORTER_2"/>
    <property type="match status" value="1"/>
</dbReference>
<evidence type="ECO:0000256" key="1">
    <source>
        <dbReference type="ARBA" id="ARBA00022448"/>
    </source>
</evidence>
<keyword evidence="2" id="KW-0547">Nucleotide-binding</keyword>
<dbReference type="Proteomes" id="UP000268372">
    <property type="component" value="Unassembled WGS sequence"/>
</dbReference>
<gene>
    <name evidence="5" type="ORF">EG242_10940</name>
</gene>
<evidence type="ECO:0000256" key="2">
    <source>
        <dbReference type="ARBA" id="ARBA00022741"/>
    </source>
</evidence>
<dbReference type="InterPro" id="IPR003593">
    <property type="entry name" value="AAA+_ATPase"/>
</dbReference>
<organism evidence="5 6">
    <name type="scientific">Paenimyroides viscosum</name>
    <dbReference type="NCBI Taxonomy" id="2488729"/>
    <lineage>
        <taxon>Bacteria</taxon>
        <taxon>Pseudomonadati</taxon>
        <taxon>Bacteroidota</taxon>
        <taxon>Flavobacteriia</taxon>
        <taxon>Flavobacteriales</taxon>
        <taxon>Flavobacteriaceae</taxon>
        <taxon>Paenimyroides</taxon>
    </lineage>
</organism>
<dbReference type="InterPro" id="IPR003439">
    <property type="entry name" value="ABC_transporter-like_ATP-bd"/>
</dbReference>
<dbReference type="PANTHER" id="PTHR42781">
    <property type="entry name" value="SPERMIDINE/PUTRESCINE IMPORT ATP-BINDING PROTEIN POTA"/>
    <property type="match status" value="1"/>
</dbReference>
<dbReference type="AlphaFoldDB" id="A0A3P1AX27"/>
<sequence length="309" mass="35080">MLRVQSISFSYEDKEVLSQISFSVLKGQSIALIGESGSGKSTLIKALYGLLNLTEGKIFWKADQVLGPAYHLVPGMDKMKYLAQDFDLMPFVSVAENVGRFLSNFYLKEKANRVNELLTLVGMNEFANVKAKFLSGGQMQRVALAKVLALEPELLLLDEPFSHIDHHQKSKLSQHVFQYCKSKGITIIYTSHTPEEILMFSDEVIVMKDGQIVTKETPQHIYELPSSEYIAQLTGEVNLIPVRYLSIQNDEVLLIRPHQFFISSEGYQAEIISCYYSGRVYLLKAKFQDIILTIESREPLKGIIKFQIR</sequence>
<evidence type="ECO:0000259" key="4">
    <source>
        <dbReference type="PROSITE" id="PS50893"/>
    </source>
</evidence>
<keyword evidence="6" id="KW-1185">Reference proteome</keyword>
<evidence type="ECO:0000313" key="5">
    <source>
        <dbReference type="EMBL" id="RRA93230.1"/>
    </source>
</evidence>
<dbReference type="PROSITE" id="PS00211">
    <property type="entry name" value="ABC_TRANSPORTER_1"/>
    <property type="match status" value="1"/>
</dbReference>
<dbReference type="RefSeq" id="WP_124899915.1">
    <property type="nucleotide sequence ID" value="NZ_RQTJ01000025.1"/>
</dbReference>
<dbReference type="SMART" id="SM00382">
    <property type="entry name" value="AAA"/>
    <property type="match status" value="1"/>
</dbReference>